<dbReference type="EMBL" id="HBNR01058245">
    <property type="protein sequence ID" value="CAE4626030.1"/>
    <property type="molecule type" value="Transcribed_RNA"/>
</dbReference>
<feature type="transmembrane region" description="Helical" evidence="5">
    <location>
        <begin position="179"/>
        <end position="197"/>
    </location>
</feature>
<proteinExistence type="predicted"/>
<dbReference type="AlphaFoldDB" id="A0A7S4RW27"/>
<evidence type="ECO:0000313" key="8">
    <source>
        <dbReference type="EMBL" id="CAE4626030.1"/>
    </source>
</evidence>
<feature type="signal peptide" evidence="6">
    <location>
        <begin position="1"/>
        <end position="20"/>
    </location>
</feature>
<keyword evidence="4 5" id="KW-0472">Membrane</keyword>
<name>A0A7S4RW27_9DINO</name>
<feature type="transmembrane region" description="Helical" evidence="5">
    <location>
        <begin position="143"/>
        <end position="167"/>
    </location>
</feature>
<gene>
    <name evidence="8" type="ORF">AMON00008_LOCUS40978</name>
</gene>
<keyword evidence="2 5" id="KW-0812">Transmembrane</keyword>
<sequence>MMSPAMLRILVAVLASCTVASEPLDRVEAVGEAECEAASLNLLQNNAQALNLAALQPNASELPVTNEIVQLETNATVAADVTGTGLFAEVLAKQMQYELNMSSERTGEKNKIILVVLELLGLGLCGIDRCYMGQTCLGVAKGLTFGGLTVWALLDYVGVIVTCLAMHPSIHFLGMRANFTQGSITAAFVIVIVLLVLKCCSSLWARRLRGNAPSRASAGRSEAK</sequence>
<evidence type="ECO:0000256" key="4">
    <source>
        <dbReference type="ARBA" id="ARBA00023136"/>
    </source>
</evidence>
<evidence type="ECO:0000259" key="7">
    <source>
        <dbReference type="Pfam" id="PF05154"/>
    </source>
</evidence>
<dbReference type="InterPro" id="IPR007829">
    <property type="entry name" value="TM2"/>
</dbReference>
<organism evidence="8">
    <name type="scientific">Alexandrium monilatum</name>
    <dbReference type="NCBI Taxonomy" id="311494"/>
    <lineage>
        <taxon>Eukaryota</taxon>
        <taxon>Sar</taxon>
        <taxon>Alveolata</taxon>
        <taxon>Dinophyceae</taxon>
        <taxon>Gonyaulacales</taxon>
        <taxon>Pyrocystaceae</taxon>
        <taxon>Alexandrium</taxon>
    </lineage>
</organism>
<evidence type="ECO:0000256" key="3">
    <source>
        <dbReference type="ARBA" id="ARBA00022989"/>
    </source>
</evidence>
<feature type="domain" description="TM2" evidence="7">
    <location>
        <begin position="108"/>
        <end position="157"/>
    </location>
</feature>
<evidence type="ECO:0000256" key="2">
    <source>
        <dbReference type="ARBA" id="ARBA00022692"/>
    </source>
</evidence>
<protein>
    <recommendedName>
        <fullName evidence="7">TM2 domain-containing protein</fullName>
    </recommendedName>
</protein>
<feature type="chain" id="PRO_5031229128" description="TM2 domain-containing protein" evidence="6">
    <location>
        <begin position="21"/>
        <end position="224"/>
    </location>
</feature>
<keyword evidence="6" id="KW-0732">Signal</keyword>
<keyword evidence="3 5" id="KW-1133">Transmembrane helix</keyword>
<accession>A0A7S4RW27</accession>
<comment type="subcellular location">
    <subcellularLocation>
        <location evidence="1">Membrane</location>
        <topology evidence="1">Multi-pass membrane protein</topology>
    </subcellularLocation>
</comment>
<dbReference type="Pfam" id="PF05154">
    <property type="entry name" value="TM2"/>
    <property type="match status" value="1"/>
</dbReference>
<evidence type="ECO:0000256" key="1">
    <source>
        <dbReference type="ARBA" id="ARBA00004141"/>
    </source>
</evidence>
<evidence type="ECO:0000256" key="5">
    <source>
        <dbReference type="SAM" id="Phobius"/>
    </source>
</evidence>
<reference evidence="8" key="1">
    <citation type="submission" date="2021-01" db="EMBL/GenBank/DDBJ databases">
        <authorList>
            <person name="Corre E."/>
            <person name="Pelletier E."/>
            <person name="Niang G."/>
            <person name="Scheremetjew M."/>
            <person name="Finn R."/>
            <person name="Kale V."/>
            <person name="Holt S."/>
            <person name="Cochrane G."/>
            <person name="Meng A."/>
            <person name="Brown T."/>
            <person name="Cohen L."/>
        </authorList>
    </citation>
    <scope>NUCLEOTIDE SEQUENCE</scope>
    <source>
        <strain evidence="8">CCMP3105</strain>
    </source>
</reference>
<dbReference type="GO" id="GO:0016020">
    <property type="term" value="C:membrane"/>
    <property type="evidence" value="ECO:0007669"/>
    <property type="project" value="UniProtKB-SubCell"/>
</dbReference>
<evidence type="ECO:0000256" key="6">
    <source>
        <dbReference type="SAM" id="SignalP"/>
    </source>
</evidence>